<dbReference type="Pfam" id="PF00641">
    <property type="entry name" value="Zn_ribbon_RanBP"/>
    <property type="match status" value="2"/>
</dbReference>
<dbReference type="PANTHER" id="PTHR23111:SF74">
    <property type="entry name" value="OS02G0203700 PROTEIN"/>
    <property type="match status" value="1"/>
</dbReference>
<reference evidence="7" key="1">
    <citation type="journal article" date="2024" name="IScience">
        <title>Strigolactones Initiate the Formation of Haustorium-like Structures in Castilleja.</title>
        <authorList>
            <person name="Buerger M."/>
            <person name="Peterson D."/>
            <person name="Chory J."/>
        </authorList>
    </citation>
    <scope>NUCLEOTIDE SEQUENCE [LARGE SCALE GENOMIC DNA]</scope>
</reference>
<organism evidence="6 7">
    <name type="scientific">Castilleja foliolosa</name>
    <dbReference type="NCBI Taxonomy" id="1961234"/>
    <lineage>
        <taxon>Eukaryota</taxon>
        <taxon>Viridiplantae</taxon>
        <taxon>Streptophyta</taxon>
        <taxon>Embryophyta</taxon>
        <taxon>Tracheophyta</taxon>
        <taxon>Spermatophyta</taxon>
        <taxon>Magnoliopsida</taxon>
        <taxon>eudicotyledons</taxon>
        <taxon>Gunneridae</taxon>
        <taxon>Pentapetalae</taxon>
        <taxon>asterids</taxon>
        <taxon>lamiids</taxon>
        <taxon>Lamiales</taxon>
        <taxon>Orobanchaceae</taxon>
        <taxon>Pedicularideae</taxon>
        <taxon>Castillejinae</taxon>
        <taxon>Castilleja</taxon>
    </lineage>
</organism>
<dbReference type="AlphaFoldDB" id="A0ABD3E8X2"/>
<evidence type="ECO:0000256" key="3">
    <source>
        <dbReference type="ARBA" id="ARBA00022833"/>
    </source>
</evidence>
<gene>
    <name evidence="6" type="ORF">CASFOL_007303</name>
</gene>
<protein>
    <recommendedName>
        <fullName evidence="5">RanBP2-type domain-containing protein</fullName>
    </recommendedName>
</protein>
<keyword evidence="7" id="KW-1185">Reference proteome</keyword>
<dbReference type="PROSITE" id="PS50199">
    <property type="entry name" value="ZF_RANBP2_2"/>
    <property type="match status" value="2"/>
</dbReference>
<evidence type="ECO:0000313" key="6">
    <source>
        <dbReference type="EMBL" id="KAL3650900.1"/>
    </source>
</evidence>
<proteinExistence type="predicted"/>
<dbReference type="FunFam" id="4.10.1060.10:FF:000023">
    <property type="entry name" value="Ran-binding zinc finger protein"/>
    <property type="match status" value="1"/>
</dbReference>
<feature type="domain" description="RanBP2-type" evidence="5">
    <location>
        <begin position="56"/>
        <end position="87"/>
    </location>
</feature>
<sequence length="184" mass="19848">MNRPGDWNCRSCQHLNFQRRDSCQRCGDPRPGERADYSGFPGRLGSPFMFTGPDVRPGDWYCAVSNCGAHNFASRSTCFKCGALKDDGAAAAAGFDGEFSRGGRGFGGGGGGGSRSGWKSGDWICANRDAMSTTLRAGWSALGAMHQGNSVANLHFNLSRFSIFVQELKSMRENQDLDTPDEAE</sequence>
<accession>A0ABD3E8X2</accession>
<feature type="domain" description="RanBP2-type" evidence="5">
    <location>
        <begin position="3"/>
        <end position="32"/>
    </location>
</feature>
<keyword evidence="3" id="KW-0862">Zinc</keyword>
<dbReference type="InterPro" id="IPR001876">
    <property type="entry name" value="Znf_RanBP2"/>
</dbReference>
<evidence type="ECO:0000256" key="2">
    <source>
        <dbReference type="ARBA" id="ARBA00022771"/>
    </source>
</evidence>
<evidence type="ECO:0000259" key="5">
    <source>
        <dbReference type="PROSITE" id="PS50199"/>
    </source>
</evidence>
<dbReference type="Proteomes" id="UP001632038">
    <property type="component" value="Unassembled WGS sequence"/>
</dbReference>
<comment type="caution">
    <text evidence="6">The sequence shown here is derived from an EMBL/GenBank/DDBJ whole genome shotgun (WGS) entry which is preliminary data.</text>
</comment>
<name>A0ABD3E8X2_9LAMI</name>
<evidence type="ECO:0000256" key="1">
    <source>
        <dbReference type="ARBA" id="ARBA00022723"/>
    </source>
</evidence>
<dbReference type="InterPro" id="IPR036443">
    <property type="entry name" value="Znf_RanBP2_sf"/>
</dbReference>
<dbReference type="PANTHER" id="PTHR23111">
    <property type="entry name" value="ZINC FINGER PROTEIN"/>
    <property type="match status" value="1"/>
</dbReference>
<dbReference type="Gene3D" id="4.10.1060.10">
    <property type="entry name" value="Zinc finger, RanBP2-type"/>
    <property type="match status" value="2"/>
</dbReference>
<dbReference type="SMART" id="SM00547">
    <property type="entry name" value="ZnF_RBZ"/>
    <property type="match status" value="2"/>
</dbReference>
<dbReference type="PROSITE" id="PS01358">
    <property type="entry name" value="ZF_RANBP2_1"/>
    <property type="match status" value="2"/>
</dbReference>
<dbReference type="EMBL" id="JAVIJP010000007">
    <property type="protein sequence ID" value="KAL3650900.1"/>
    <property type="molecule type" value="Genomic_DNA"/>
</dbReference>
<dbReference type="SUPFAM" id="SSF90209">
    <property type="entry name" value="Ran binding protein zinc finger-like"/>
    <property type="match status" value="2"/>
</dbReference>
<evidence type="ECO:0000313" key="7">
    <source>
        <dbReference type="Proteomes" id="UP001632038"/>
    </source>
</evidence>
<keyword evidence="1" id="KW-0479">Metal-binding</keyword>
<dbReference type="GO" id="GO:0008270">
    <property type="term" value="F:zinc ion binding"/>
    <property type="evidence" value="ECO:0007669"/>
    <property type="project" value="UniProtKB-KW"/>
</dbReference>
<evidence type="ECO:0000256" key="4">
    <source>
        <dbReference type="PROSITE-ProRule" id="PRU00322"/>
    </source>
</evidence>
<keyword evidence="2 4" id="KW-0863">Zinc-finger</keyword>